<dbReference type="STRING" id="151549.A0A4C1W837"/>
<name>A0A4C1W837_EUMVA</name>
<reference evidence="2 3" key="1">
    <citation type="journal article" date="2019" name="Commun. Biol.">
        <title>The bagworm genome reveals a unique fibroin gene that provides high tensile strength.</title>
        <authorList>
            <person name="Kono N."/>
            <person name="Nakamura H."/>
            <person name="Ohtoshi R."/>
            <person name="Tomita M."/>
            <person name="Numata K."/>
            <person name="Arakawa K."/>
        </authorList>
    </citation>
    <scope>NUCLEOTIDE SEQUENCE [LARGE SCALE GENOMIC DNA]</scope>
</reference>
<comment type="caution">
    <text evidence="2">The sequence shown here is derived from an EMBL/GenBank/DDBJ whole genome shotgun (WGS) entry which is preliminary data.</text>
</comment>
<dbReference type="Proteomes" id="UP000299102">
    <property type="component" value="Unassembled WGS sequence"/>
</dbReference>
<dbReference type="OrthoDB" id="6740956at2759"/>
<dbReference type="AlphaFoldDB" id="A0A4C1W837"/>
<accession>A0A4C1W837</accession>
<organism evidence="2 3">
    <name type="scientific">Eumeta variegata</name>
    <name type="common">Bagworm moth</name>
    <name type="synonym">Eumeta japonica</name>
    <dbReference type="NCBI Taxonomy" id="151549"/>
    <lineage>
        <taxon>Eukaryota</taxon>
        <taxon>Metazoa</taxon>
        <taxon>Ecdysozoa</taxon>
        <taxon>Arthropoda</taxon>
        <taxon>Hexapoda</taxon>
        <taxon>Insecta</taxon>
        <taxon>Pterygota</taxon>
        <taxon>Neoptera</taxon>
        <taxon>Endopterygota</taxon>
        <taxon>Lepidoptera</taxon>
        <taxon>Glossata</taxon>
        <taxon>Ditrysia</taxon>
        <taxon>Tineoidea</taxon>
        <taxon>Psychidae</taxon>
        <taxon>Oiketicinae</taxon>
        <taxon>Eumeta</taxon>
    </lineage>
</organism>
<proteinExistence type="predicted"/>
<dbReference type="EMBL" id="BGZK01000481">
    <property type="protein sequence ID" value="GBP46324.1"/>
    <property type="molecule type" value="Genomic_DNA"/>
</dbReference>
<evidence type="ECO:0000256" key="1">
    <source>
        <dbReference type="SAM" id="MobiDB-lite"/>
    </source>
</evidence>
<keyword evidence="3" id="KW-1185">Reference proteome</keyword>
<evidence type="ECO:0000313" key="3">
    <source>
        <dbReference type="Proteomes" id="UP000299102"/>
    </source>
</evidence>
<sequence>MRSLHNMSGVSRKDRRRNSDVREQCGLKEDVVTRVERGVLRWFGHLERMNESGLTKQIYRVNVCDEKGRKGRPRKSYAYYIGGILKNCQILSIRNRRNCMERLMDVREAREICKDPYQVEIYSLCLPFWEIGEDHLVQKMWGHVVSAAQAHRTPSWGPPLHLQLHSHFGVTAYWRKKEHSIRKTFNIMFFCTMYMRKAFQRDLGNNKLDVHEILVESEKSSVQIENVTGSGIEIESGIVIGIDRRTYNIED</sequence>
<protein>
    <submittedName>
        <fullName evidence="2">Uncharacterized protein</fullName>
    </submittedName>
</protein>
<feature type="region of interest" description="Disordered" evidence="1">
    <location>
        <begin position="1"/>
        <end position="21"/>
    </location>
</feature>
<evidence type="ECO:0000313" key="2">
    <source>
        <dbReference type="EMBL" id="GBP46324.1"/>
    </source>
</evidence>
<gene>
    <name evidence="2" type="ORF">EVAR_39701_1</name>
</gene>